<dbReference type="Pfam" id="PF12906">
    <property type="entry name" value="RINGv"/>
    <property type="match status" value="1"/>
</dbReference>
<reference evidence="25" key="3">
    <citation type="submission" date="2022-01" db="EMBL/GenBank/DDBJ databases">
        <authorList>
            <person name="Rubenstein D.R."/>
        </authorList>
    </citation>
    <scope>NUCLEOTIDE SEQUENCE</scope>
    <source>
        <strain evidence="25">SS15</strain>
        <tissue evidence="25">Liver</tissue>
    </source>
</reference>
<dbReference type="SMART" id="SM00744">
    <property type="entry name" value="RINGv"/>
    <property type="match status" value="1"/>
</dbReference>
<dbReference type="FunFam" id="3.30.40.10:FF:000043">
    <property type="entry name" value="Putative e3 ubiquitin-protein ligase march8"/>
    <property type="match status" value="1"/>
</dbReference>
<keyword evidence="26" id="KW-1185">Reference proteome</keyword>
<evidence type="ECO:0000256" key="10">
    <source>
        <dbReference type="ARBA" id="ARBA00022753"/>
    </source>
</evidence>
<evidence type="ECO:0000256" key="17">
    <source>
        <dbReference type="ARBA" id="ARBA00023228"/>
    </source>
</evidence>
<keyword evidence="14" id="KW-0391">Immunity</keyword>
<comment type="caution">
    <text evidence="24">The sequence shown here is derived from an EMBL/GenBank/DDBJ whole genome shotgun (WGS) entry which is preliminary data.</text>
</comment>
<evidence type="ECO:0000259" key="22">
    <source>
        <dbReference type="PROSITE" id="PS50089"/>
    </source>
</evidence>
<evidence type="ECO:0000256" key="11">
    <source>
        <dbReference type="ARBA" id="ARBA00022771"/>
    </source>
</evidence>
<dbReference type="GO" id="GO:0031901">
    <property type="term" value="C:early endosome membrane"/>
    <property type="evidence" value="ECO:0007669"/>
    <property type="project" value="UniProtKB-SubCell"/>
</dbReference>
<dbReference type="PROSITE" id="PS51292">
    <property type="entry name" value="ZF_RING_CH"/>
    <property type="match status" value="1"/>
</dbReference>
<protein>
    <recommendedName>
        <fullName evidence="6">RING-type E3 ubiquitin transferase</fullName>
        <ecNumber evidence="6">2.3.2.27</ecNumber>
    </recommendedName>
</protein>
<evidence type="ECO:0000256" key="21">
    <source>
        <dbReference type="SAM" id="Phobius"/>
    </source>
</evidence>
<proteinExistence type="predicted"/>
<keyword evidence="13" id="KW-0862">Zinc</keyword>
<keyword evidence="7" id="KW-0808">Transferase</keyword>
<accession>A0A835U466</accession>
<comment type="catalytic activity">
    <reaction evidence="1">
        <text>S-ubiquitinyl-[E2 ubiquitin-conjugating enzyme]-L-cysteine + [acceptor protein]-L-lysine = [E2 ubiquitin-conjugating enzyme]-L-cysteine + N(6)-ubiquitinyl-[acceptor protein]-L-lysine.</text>
        <dbReference type="EC" id="2.3.2.27"/>
    </reaction>
</comment>
<dbReference type="PANTHER" id="PTHR45981">
    <property type="entry name" value="LD02310P"/>
    <property type="match status" value="1"/>
</dbReference>
<keyword evidence="17" id="KW-0458">Lysosome</keyword>
<keyword evidence="16 21" id="KW-0472">Membrane</keyword>
<evidence type="ECO:0000313" key="25">
    <source>
        <dbReference type="EMBL" id="KAI1238398.1"/>
    </source>
</evidence>
<name>A0A835U466_9PASS</name>
<dbReference type="GO" id="GO:0005765">
    <property type="term" value="C:lysosomal membrane"/>
    <property type="evidence" value="ECO:0007669"/>
    <property type="project" value="UniProtKB-SubCell"/>
</dbReference>
<feature type="domain" description="RING-CH-type" evidence="23">
    <location>
        <begin position="78"/>
        <end position="139"/>
    </location>
</feature>
<evidence type="ECO:0000256" key="6">
    <source>
        <dbReference type="ARBA" id="ARBA00012483"/>
    </source>
</evidence>
<dbReference type="AlphaFoldDB" id="A0A835U466"/>
<keyword evidence="18" id="KW-0968">Cytoplasmic vesicle</keyword>
<evidence type="ECO:0000256" key="2">
    <source>
        <dbReference type="ARBA" id="ARBA00004155"/>
    </source>
</evidence>
<dbReference type="Proteomes" id="UP000618051">
    <property type="component" value="Unassembled WGS sequence"/>
</dbReference>
<evidence type="ECO:0000256" key="1">
    <source>
        <dbReference type="ARBA" id="ARBA00000900"/>
    </source>
</evidence>
<evidence type="ECO:0000256" key="14">
    <source>
        <dbReference type="ARBA" id="ARBA00022859"/>
    </source>
</evidence>
<dbReference type="EMBL" id="JADDUC010000002">
    <property type="protein sequence ID" value="KAG0136370.1"/>
    <property type="molecule type" value="Genomic_DNA"/>
</dbReference>
<evidence type="ECO:0000256" key="3">
    <source>
        <dbReference type="ARBA" id="ARBA00004439"/>
    </source>
</evidence>
<dbReference type="OrthoDB" id="264354at2759"/>
<keyword evidence="11 19" id="KW-0863">Zinc-finger</keyword>
<dbReference type="GO" id="GO:0016567">
    <property type="term" value="P:protein ubiquitination"/>
    <property type="evidence" value="ECO:0007669"/>
    <property type="project" value="UniProtKB-ARBA"/>
</dbReference>
<evidence type="ECO:0000256" key="8">
    <source>
        <dbReference type="ARBA" id="ARBA00022692"/>
    </source>
</evidence>
<dbReference type="InterPro" id="IPR011016">
    <property type="entry name" value="Znf_RING-CH"/>
</dbReference>
<evidence type="ECO:0000256" key="20">
    <source>
        <dbReference type="SAM" id="MobiDB-lite"/>
    </source>
</evidence>
<organism evidence="24">
    <name type="scientific">Lamprotornis superbus</name>
    <dbReference type="NCBI Taxonomy" id="245042"/>
    <lineage>
        <taxon>Eukaryota</taxon>
        <taxon>Metazoa</taxon>
        <taxon>Chordata</taxon>
        <taxon>Craniata</taxon>
        <taxon>Vertebrata</taxon>
        <taxon>Euteleostomi</taxon>
        <taxon>Archelosauria</taxon>
        <taxon>Archosauria</taxon>
        <taxon>Dinosauria</taxon>
        <taxon>Saurischia</taxon>
        <taxon>Theropoda</taxon>
        <taxon>Coelurosauria</taxon>
        <taxon>Aves</taxon>
        <taxon>Neognathae</taxon>
        <taxon>Neoaves</taxon>
        <taxon>Telluraves</taxon>
        <taxon>Australaves</taxon>
        <taxon>Passeriformes</taxon>
        <taxon>Sturnidae</taxon>
        <taxon>Lamprotornis</taxon>
    </lineage>
</organism>
<dbReference type="EC" id="2.3.2.27" evidence="6"/>
<dbReference type="InterPro" id="IPR013083">
    <property type="entry name" value="Znf_RING/FYVE/PHD"/>
</dbReference>
<evidence type="ECO:0000256" key="18">
    <source>
        <dbReference type="ARBA" id="ARBA00023329"/>
    </source>
</evidence>
<keyword evidence="15 21" id="KW-1133">Transmembrane helix</keyword>
<dbReference type="GO" id="GO:0008270">
    <property type="term" value="F:zinc ion binding"/>
    <property type="evidence" value="ECO:0007669"/>
    <property type="project" value="UniProtKB-KW"/>
</dbReference>
<dbReference type="GO" id="GO:0002376">
    <property type="term" value="P:immune system process"/>
    <property type="evidence" value="ECO:0007669"/>
    <property type="project" value="UniProtKB-KW"/>
</dbReference>
<evidence type="ECO:0000256" key="5">
    <source>
        <dbReference type="ARBA" id="ARBA00004906"/>
    </source>
</evidence>
<comment type="pathway">
    <text evidence="5">Protein modification; protein ubiquitination.</text>
</comment>
<evidence type="ECO:0000256" key="4">
    <source>
        <dbReference type="ARBA" id="ARBA00004520"/>
    </source>
</evidence>
<evidence type="ECO:0000256" key="13">
    <source>
        <dbReference type="ARBA" id="ARBA00022833"/>
    </source>
</evidence>
<feature type="transmembrane region" description="Helical" evidence="21">
    <location>
        <begin position="203"/>
        <end position="223"/>
    </location>
</feature>
<dbReference type="SUPFAM" id="SSF57850">
    <property type="entry name" value="RING/U-box"/>
    <property type="match status" value="1"/>
</dbReference>
<evidence type="ECO:0000256" key="16">
    <source>
        <dbReference type="ARBA" id="ARBA00023136"/>
    </source>
</evidence>
<dbReference type="InterPro" id="IPR001841">
    <property type="entry name" value="Znf_RING"/>
</dbReference>
<sequence>MINPQGVPQVDQVIFQRTGINRHQIHTRMELFKYKNDILADGILSSLPPAQSTRPKEENTASSPTTGTAPRSQSRLSVCPSTQDICRICHCEGDDESPLITPCRCTGTLRFVHQACLHQWIKSSDTRCCELCKYDFIMETKLKPLRKWEKLQMTTSERRKIVCSVTFHIIAITCVVWSLYVLIDRTAEEIKQGNDNGVLEWPFWTKLVVVAIGFTGGLVFMYVQCKVYVQLWRRLKAYNRVIFVQNCPDTMKKLEEKNSPCTQPSEVKDAVVVPVAQTVEKDTNQTTKKYPIQKPKPYKENGSSKATCYCMECDRSKGGKAKKQIKNQSNEDRRVEIHLKEGHLPQLQNWTVFAIKQPRLRELDYRNIMELCTGSWKDWLTPSCPSLLPDPVCPSYNILSFQSLAQPPDPPSSQHRQQPLPLHQLTHPFITPILLGHSCALKKIIYTGLKGSWFFPAETINRVNKTFKSQLNKQYMDFKEENSKSHPSNCTHGSIVPNAGTSQHTTSHIERQAKEFHGRKKDLTFFSERNKGISMKSCIVTISLSISDILLVSVSICIKECCNVLLFPEGKQDTIGRSLECLTPGSSQRLSFSSTSQCTEREYHSRISKVHNTTLSYAIFW</sequence>
<evidence type="ECO:0000256" key="7">
    <source>
        <dbReference type="ARBA" id="ARBA00022679"/>
    </source>
</evidence>
<evidence type="ECO:0000313" key="26">
    <source>
        <dbReference type="Proteomes" id="UP000618051"/>
    </source>
</evidence>
<dbReference type="EMBL" id="JADDUC020000006">
    <property type="protein sequence ID" value="KAI1238398.1"/>
    <property type="molecule type" value="Genomic_DNA"/>
</dbReference>
<gene>
    <name evidence="24" type="ORF">IHE44_000398</name>
    <name evidence="25" type="ORF">IHE44_0013125</name>
</gene>
<comment type="subcellular location">
    <subcellularLocation>
        <location evidence="3">Cytoplasmic vesicle membrane</location>
        <topology evidence="3">Multi-pass membrane protein</topology>
    </subcellularLocation>
    <subcellularLocation>
        <location evidence="4">Early endosome membrane</location>
        <topology evidence="4">Multi-pass membrane protein</topology>
    </subcellularLocation>
    <subcellularLocation>
        <location evidence="2">Lysosome membrane</location>
        <topology evidence="2">Multi-pass membrane protein</topology>
    </subcellularLocation>
</comment>
<feature type="domain" description="RING-type" evidence="22">
    <location>
        <begin position="86"/>
        <end position="133"/>
    </location>
</feature>
<evidence type="ECO:0000256" key="12">
    <source>
        <dbReference type="ARBA" id="ARBA00022786"/>
    </source>
</evidence>
<evidence type="ECO:0000256" key="19">
    <source>
        <dbReference type="PROSITE-ProRule" id="PRU00175"/>
    </source>
</evidence>
<reference evidence="25 26" key="2">
    <citation type="journal article" date="2021" name="J. Hered.">
        <title>Feather Gene Expression Elucidates the Developmental Basis of Plumage Iridescence in African Starlings.</title>
        <authorList>
            <person name="Rubenstein D.R."/>
            <person name="Corvelo A."/>
            <person name="MacManes M.D."/>
            <person name="Maia R."/>
            <person name="Narzisi G."/>
            <person name="Rousaki A."/>
            <person name="Vandenabeele P."/>
            <person name="Shawkey M.D."/>
            <person name="Solomon J."/>
        </authorList>
    </citation>
    <scope>NUCLEOTIDE SEQUENCE [LARGE SCALE GENOMIC DNA]</scope>
    <source>
        <strain evidence="25">SS15</strain>
    </source>
</reference>
<evidence type="ECO:0000259" key="23">
    <source>
        <dbReference type="PROSITE" id="PS51292"/>
    </source>
</evidence>
<dbReference type="CDD" id="cd16806">
    <property type="entry name" value="RING_CH-C4HC3_MARCH1"/>
    <property type="match status" value="1"/>
</dbReference>
<dbReference type="Gene3D" id="3.30.40.10">
    <property type="entry name" value="Zinc/RING finger domain, C3HC4 (zinc finger)"/>
    <property type="match status" value="1"/>
</dbReference>
<keyword evidence="10" id="KW-0967">Endosome</keyword>
<feature type="region of interest" description="Disordered" evidence="20">
    <location>
        <begin position="45"/>
        <end position="76"/>
    </location>
</feature>
<evidence type="ECO:0000256" key="9">
    <source>
        <dbReference type="ARBA" id="ARBA00022723"/>
    </source>
</evidence>
<reference evidence="24" key="1">
    <citation type="submission" date="2020-10" db="EMBL/GenBank/DDBJ databases">
        <title>Feather gene expression reveals the developmental basis of iridescence in African starlings.</title>
        <authorList>
            <person name="Rubenstein D.R."/>
        </authorList>
    </citation>
    <scope>NUCLEOTIDE SEQUENCE</scope>
    <source>
        <strain evidence="24">SS15</strain>
        <tissue evidence="24">Liver</tissue>
    </source>
</reference>
<dbReference type="GO" id="GO:0061630">
    <property type="term" value="F:ubiquitin protein ligase activity"/>
    <property type="evidence" value="ECO:0007669"/>
    <property type="project" value="UniProtKB-EC"/>
</dbReference>
<keyword evidence="8 21" id="KW-0812">Transmembrane</keyword>
<feature type="compositionally biased region" description="Polar residues" evidence="20">
    <location>
        <begin position="60"/>
        <end position="76"/>
    </location>
</feature>
<feature type="region of interest" description="Disordered" evidence="20">
    <location>
        <begin position="482"/>
        <end position="505"/>
    </location>
</feature>
<keyword evidence="9" id="KW-0479">Metal-binding</keyword>
<feature type="transmembrane region" description="Helical" evidence="21">
    <location>
        <begin position="161"/>
        <end position="183"/>
    </location>
</feature>
<keyword evidence="12" id="KW-0833">Ubl conjugation pathway</keyword>
<dbReference type="PROSITE" id="PS50089">
    <property type="entry name" value="ZF_RING_2"/>
    <property type="match status" value="1"/>
</dbReference>
<evidence type="ECO:0000256" key="15">
    <source>
        <dbReference type="ARBA" id="ARBA00022989"/>
    </source>
</evidence>
<evidence type="ECO:0000313" key="24">
    <source>
        <dbReference type="EMBL" id="KAG0136370.1"/>
    </source>
</evidence>